<dbReference type="GO" id="GO:0019464">
    <property type="term" value="P:glycine decarboxylation via glycine cleavage system"/>
    <property type="evidence" value="ECO:0007669"/>
    <property type="project" value="UniProtKB-UniRule"/>
</dbReference>
<dbReference type="OrthoDB" id="9771867at2"/>
<dbReference type="STRING" id="189382.BHE18_08525"/>
<organism evidence="6 7">
    <name type="scientific">Rossellomorea aquimaris</name>
    <dbReference type="NCBI Taxonomy" id="189382"/>
    <lineage>
        <taxon>Bacteria</taxon>
        <taxon>Bacillati</taxon>
        <taxon>Bacillota</taxon>
        <taxon>Bacilli</taxon>
        <taxon>Bacillales</taxon>
        <taxon>Bacillaceae</taxon>
        <taxon>Rossellomorea</taxon>
    </lineage>
</organism>
<dbReference type="Proteomes" id="UP000324269">
    <property type="component" value="Unassembled WGS sequence"/>
</dbReference>
<protein>
    <recommendedName>
        <fullName evidence="4">Probable glycine dehydrogenase (decarboxylating) subunit 1</fullName>
        <ecNumber evidence="4">1.4.4.2</ecNumber>
    </recommendedName>
    <alternativeName>
        <fullName evidence="4">Glycine cleavage system P-protein subunit 1</fullName>
    </alternativeName>
    <alternativeName>
        <fullName evidence="4">Glycine decarboxylase subunit 1</fullName>
    </alternativeName>
    <alternativeName>
        <fullName evidence="4">Glycine dehydrogenase (aminomethyl-transferring) subunit 1</fullName>
    </alternativeName>
</protein>
<dbReference type="Gene3D" id="3.90.1150.10">
    <property type="entry name" value="Aspartate Aminotransferase, domain 1"/>
    <property type="match status" value="1"/>
</dbReference>
<evidence type="ECO:0000313" key="6">
    <source>
        <dbReference type="EMBL" id="TYS86748.1"/>
    </source>
</evidence>
<dbReference type="InterPro" id="IPR020581">
    <property type="entry name" value="GDC_P"/>
</dbReference>
<comment type="function">
    <text evidence="1 4">The glycine cleavage system catalyzes the degradation of glycine. The P protein binds the alpha-amino group of glycine through its pyridoxal phosphate cofactor; CO(2) is released and the remaining methylamine moiety is then transferred to the lipoamide cofactor of the H protein.</text>
</comment>
<dbReference type="EMBL" id="VTEZ01000002">
    <property type="protein sequence ID" value="TYS86748.1"/>
    <property type="molecule type" value="Genomic_DNA"/>
</dbReference>
<dbReference type="EC" id="1.4.4.2" evidence="4"/>
<feature type="domain" description="Glycine cleavage system P-protein N-terminal" evidence="5">
    <location>
        <begin position="3"/>
        <end position="441"/>
    </location>
</feature>
<sequence>MKHRYLPMTEQDQREMLDSIGVDSVNDLFEDIPEKVRFKGDYKIKEAKSETELVKELTKMAAKNADLKSHSSFLGAGVYDHYMPIIVDHVLSRSEFYTAYTPYQPEISQGELQAIFEFQTMICELTGMDVANSSMYDGGTALAEAAMLSAGQTRRKKVLVSSTVHPESRDVLRSYAKGQYIEVVEIPHNNGVTDVEELKKLMSNEIAAVVVQYPNFFGRVEELKAIEEVTHAEKAMFVVSSNPLALGALTPPGQLGADIVIGDAQPFGIPSAFGGPHCGYFAVNKKLMRKVPGRLVGQTVDEDGIRGFVLTLQAREQHIRRDKATSNICSNQALNALAASVAMTALGKQGVKEMALQNIQKAHYAKEAFKAKGFTIAFEGPSFNEFVVKVNMPVKEINQKLLGKEMIGGYDLGLLDDGLSQHMLVAVTELRSKEEIDAFVAELGDCHE</sequence>
<dbReference type="CDD" id="cd00613">
    <property type="entry name" value="GDC-P"/>
    <property type="match status" value="1"/>
</dbReference>
<evidence type="ECO:0000256" key="1">
    <source>
        <dbReference type="ARBA" id="ARBA00003788"/>
    </source>
</evidence>
<evidence type="ECO:0000313" key="7">
    <source>
        <dbReference type="Proteomes" id="UP000324269"/>
    </source>
</evidence>
<dbReference type="Gene3D" id="3.40.640.10">
    <property type="entry name" value="Type I PLP-dependent aspartate aminotransferase-like (Major domain)"/>
    <property type="match status" value="1"/>
</dbReference>
<dbReference type="AlphaFoldDB" id="A0A5D4UIC9"/>
<comment type="catalytic activity">
    <reaction evidence="3 4">
        <text>N(6)-[(R)-lipoyl]-L-lysyl-[glycine-cleavage complex H protein] + glycine + H(+) = N(6)-[(R)-S(8)-aminomethyldihydrolipoyl]-L-lysyl-[glycine-cleavage complex H protein] + CO2</text>
        <dbReference type="Rhea" id="RHEA:24304"/>
        <dbReference type="Rhea" id="RHEA-COMP:10494"/>
        <dbReference type="Rhea" id="RHEA-COMP:10495"/>
        <dbReference type="ChEBI" id="CHEBI:15378"/>
        <dbReference type="ChEBI" id="CHEBI:16526"/>
        <dbReference type="ChEBI" id="CHEBI:57305"/>
        <dbReference type="ChEBI" id="CHEBI:83099"/>
        <dbReference type="ChEBI" id="CHEBI:83143"/>
        <dbReference type="EC" id="1.4.4.2"/>
    </reaction>
</comment>
<dbReference type="RefSeq" id="WP_148969600.1">
    <property type="nucleotide sequence ID" value="NZ_JBNIKW010000002.1"/>
</dbReference>
<evidence type="ECO:0000256" key="3">
    <source>
        <dbReference type="ARBA" id="ARBA00049026"/>
    </source>
</evidence>
<dbReference type="HAMAP" id="MF_00712">
    <property type="entry name" value="GcvPA"/>
    <property type="match status" value="1"/>
</dbReference>
<dbReference type="PIRSF" id="PIRSF006815">
    <property type="entry name" value="GcvPA"/>
    <property type="match status" value="1"/>
</dbReference>
<dbReference type="InterPro" id="IPR049315">
    <property type="entry name" value="GDC-P_N"/>
</dbReference>
<proteinExistence type="inferred from homology"/>
<reference evidence="6 7" key="1">
    <citation type="submission" date="2019-08" db="EMBL/GenBank/DDBJ databases">
        <title>Bacillus genomes from the desert of Cuatro Cienegas, Coahuila.</title>
        <authorList>
            <person name="Olmedo-Alvarez G."/>
        </authorList>
    </citation>
    <scope>NUCLEOTIDE SEQUENCE [LARGE SCALE GENOMIC DNA]</scope>
    <source>
        <strain evidence="6 7">CH87b_3T</strain>
    </source>
</reference>
<dbReference type="InterPro" id="IPR015422">
    <property type="entry name" value="PyrdxlP-dep_Trfase_small"/>
</dbReference>
<name>A0A5D4UIC9_9BACI</name>
<evidence type="ECO:0000256" key="2">
    <source>
        <dbReference type="ARBA" id="ARBA00023002"/>
    </source>
</evidence>
<dbReference type="InterPro" id="IPR015421">
    <property type="entry name" value="PyrdxlP-dep_Trfase_major"/>
</dbReference>
<dbReference type="SUPFAM" id="SSF53383">
    <property type="entry name" value="PLP-dependent transferases"/>
    <property type="match status" value="1"/>
</dbReference>
<dbReference type="Pfam" id="PF02347">
    <property type="entry name" value="GDC-P"/>
    <property type="match status" value="1"/>
</dbReference>
<dbReference type="GO" id="GO:0009116">
    <property type="term" value="P:nucleoside metabolic process"/>
    <property type="evidence" value="ECO:0007669"/>
    <property type="project" value="InterPro"/>
</dbReference>
<dbReference type="InterPro" id="IPR023010">
    <property type="entry name" value="GcvPA"/>
</dbReference>
<gene>
    <name evidence="4" type="primary">gcvPA</name>
    <name evidence="6" type="ORF">FZC85_07030</name>
</gene>
<evidence type="ECO:0000259" key="5">
    <source>
        <dbReference type="Pfam" id="PF02347"/>
    </source>
</evidence>
<dbReference type="InterPro" id="IPR015424">
    <property type="entry name" value="PyrdxlP-dep_Trfase"/>
</dbReference>
<accession>A0A5D4UIC9</accession>
<dbReference type="FunFam" id="3.40.640.10:FF:000113">
    <property type="entry name" value="Probable glycine dehydrogenase (decarboxylating) subunit 1"/>
    <property type="match status" value="1"/>
</dbReference>
<dbReference type="PANTHER" id="PTHR42806">
    <property type="entry name" value="GLYCINE CLEAVAGE SYSTEM P-PROTEIN"/>
    <property type="match status" value="1"/>
</dbReference>
<dbReference type="PANTHER" id="PTHR42806:SF1">
    <property type="entry name" value="GLYCINE DEHYDROGENASE (DECARBOXYLATING)"/>
    <property type="match status" value="1"/>
</dbReference>
<comment type="similarity">
    <text evidence="4">Belongs to the GcvP family. N-terminal subunit subfamily.</text>
</comment>
<dbReference type="GO" id="GO:0004375">
    <property type="term" value="F:glycine dehydrogenase (decarboxylating) activity"/>
    <property type="evidence" value="ECO:0007669"/>
    <property type="project" value="UniProtKB-EC"/>
</dbReference>
<comment type="caution">
    <text evidence="6">The sequence shown here is derived from an EMBL/GenBank/DDBJ whole genome shotgun (WGS) entry which is preliminary data.</text>
</comment>
<keyword evidence="2 4" id="KW-0560">Oxidoreductase</keyword>
<comment type="subunit">
    <text evidence="4">The glycine cleavage system is composed of four proteins: P, T, L and H. In this organism, the P 'protein' is a heterodimer of two subunits.</text>
</comment>
<dbReference type="NCBIfam" id="NF001696">
    <property type="entry name" value="PRK00451.1"/>
    <property type="match status" value="1"/>
</dbReference>
<evidence type="ECO:0000256" key="4">
    <source>
        <dbReference type="HAMAP-Rule" id="MF_00712"/>
    </source>
</evidence>